<evidence type="ECO:0000256" key="1">
    <source>
        <dbReference type="ARBA" id="ARBA00004128"/>
    </source>
</evidence>
<comment type="similarity">
    <text evidence="2">Belongs to the CCC1 family.</text>
</comment>
<keyword evidence="3" id="KW-0813">Transport</keyword>
<dbReference type="GO" id="GO:0005384">
    <property type="term" value="F:manganese ion transmembrane transporter activity"/>
    <property type="evidence" value="ECO:0007669"/>
    <property type="project" value="InterPro"/>
</dbReference>
<evidence type="ECO:0000256" key="4">
    <source>
        <dbReference type="ARBA" id="ARBA00022554"/>
    </source>
</evidence>
<evidence type="ECO:0000256" key="8">
    <source>
        <dbReference type="ARBA" id="ARBA00044464"/>
    </source>
</evidence>
<evidence type="ECO:0000256" key="2">
    <source>
        <dbReference type="ARBA" id="ARBA00007049"/>
    </source>
</evidence>
<keyword evidence="4" id="KW-0926">Vacuole</keyword>
<dbReference type="AlphaFoldDB" id="A0AAW0LER1"/>
<keyword evidence="3" id="KW-0408">Iron</keyword>
<sequence>MEIVVTQPKIGSQMVQEEKYFDYSSRAIYLRAIVLGGLKGVAYAAFTIMSPILMSVGVVAIEIKAILLTSFTGLAAGTLHLAITQYVFVPNMIYGHSKQKGTSEWAEGPVPSPTLVAVASSVTYLVGGSVLLLAAGFIKQKEWRSSAVMTLASLSLFLVGVIGAALGKAPVARSCARV</sequence>
<evidence type="ECO:0000313" key="11">
    <source>
        <dbReference type="Proteomes" id="UP000237347"/>
    </source>
</evidence>
<feature type="transmembrane region" description="Helical" evidence="9">
    <location>
        <begin position="115"/>
        <end position="135"/>
    </location>
</feature>
<dbReference type="PANTHER" id="PTHR31851">
    <property type="entry name" value="FE(2+)/MN(2+) TRANSPORTER PCL1"/>
    <property type="match status" value="1"/>
</dbReference>
<accession>A0AAW0LER1</accession>
<dbReference type="GO" id="GO:0006826">
    <property type="term" value="P:iron ion transport"/>
    <property type="evidence" value="ECO:0007669"/>
    <property type="project" value="UniProtKB-KW"/>
</dbReference>
<dbReference type="InterPro" id="IPR008217">
    <property type="entry name" value="Ccc1_fam"/>
</dbReference>
<feature type="transmembrane region" description="Helical" evidence="9">
    <location>
        <begin position="28"/>
        <end position="53"/>
    </location>
</feature>
<keyword evidence="3" id="KW-0406">Ion transport</keyword>
<comment type="catalytic activity">
    <reaction evidence="8">
        <text>Fe(2+)(in) = Fe(2+)(out)</text>
        <dbReference type="Rhea" id="RHEA:28486"/>
        <dbReference type="ChEBI" id="CHEBI:29033"/>
    </reaction>
    <physiologicalReaction direction="left-to-right" evidence="8">
        <dbReference type="Rhea" id="RHEA:28487"/>
    </physiologicalReaction>
</comment>
<feature type="transmembrane region" description="Helical" evidence="9">
    <location>
        <begin position="147"/>
        <end position="167"/>
    </location>
</feature>
<evidence type="ECO:0000256" key="7">
    <source>
        <dbReference type="ARBA" id="ARBA00023136"/>
    </source>
</evidence>
<keyword evidence="3" id="KW-0410">Iron transport</keyword>
<comment type="caution">
    <text evidence="10">The sequence shown here is derived from an EMBL/GenBank/DDBJ whole genome shotgun (WGS) entry which is preliminary data.</text>
</comment>
<dbReference type="GO" id="GO:0005774">
    <property type="term" value="C:vacuolar membrane"/>
    <property type="evidence" value="ECO:0007669"/>
    <property type="project" value="UniProtKB-SubCell"/>
</dbReference>
<dbReference type="Proteomes" id="UP000237347">
    <property type="component" value="Unassembled WGS sequence"/>
</dbReference>
<keyword evidence="5 9" id="KW-0812">Transmembrane</keyword>
<dbReference type="EMBL" id="PKMF04000106">
    <property type="protein sequence ID" value="KAK7850025.1"/>
    <property type="molecule type" value="Genomic_DNA"/>
</dbReference>
<gene>
    <name evidence="10" type="ORF">CFP56_001801</name>
</gene>
<keyword evidence="6 9" id="KW-1133">Transmembrane helix</keyword>
<name>A0AAW0LER1_QUESU</name>
<evidence type="ECO:0000256" key="5">
    <source>
        <dbReference type="ARBA" id="ARBA00022692"/>
    </source>
</evidence>
<proteinExistence type="inferred from homology"/>
<evidence type="ECO:0000256" key="9">
    <source>
        <dbReference type="SAM" id="Phobius"/>
    </source>
</evidence>
<feature type="transmembrane region" description="Helical" evidence="9">
    <location>
        <begin position="65"/>
        <end position="88"/>
    </location>
</feature>
<comment type="subcellular location">
    <subcellularLocation>
        <location evidence="1">Vacuole membrane</location>
        <topology evidence="1">Multi-pass membrane protein</topology>
    </subcellularLocation>
</comment>
<reference evidence="10 11" key="1">
    <citation type="journal article" date="2018" name="Sci. Data">
        <title>The draft genome sequence of cork oak.</title>
        <authorList>
            <person name="Ramos A.M."/>
            <person name="Usie A."/>
            <person name="Barbosa P."/>
            <person name="Barros P.M."/>
            <person name="Capote T."/>
            <person name="Chaves I."/>
            <person name="Simoes F."/>
            <person name="Abreu I."/>
            <person name="Carrasquinho I."/>
            <person name="Faro C."/>
            <person name="Guimaraes J.B."/>
            <person name="Mendonca D."/>
            <person name="Nobrega F."/>
            <person name="Rodrigues L."/>
            <person name="Saibo N.J.M."/>
            <person name="Varela M.C."/>
            <person name="Egas C."/>
            <person name="Matos J."/>
            <person name="Miguel C.M."/>
            <person name="Oliveira M.M."/>
            <person name="Ricardo C.P."/>
            <person name="Goncalves S."/>
        </authorList>
    </citation>
    <scope>NUCLEOTIDE SEQUENCE [LARGE SCALE GENOMIC DNA]</scope>
    <source>
        <strain evidence="11">cv. HL8</strain>
    </source>
</reference>
<protein>
    <submittedName>
        <fullName evidence="10">Vacuolar iron transporter like protein 4</fullName>
    </submittedName>
</protein>
<keyword evidence="7 9" id="KW-0472">Membrane</keyword>
<keyword evidence="11" id="KW-1185">Reference proteome</keyword>
<organism evidence="10 11">
    <name type="scientific">Quercus suber</name>
    <name type="common">Cork oak</name>
    <dbReference type="NCBI Taxonomy" id="58331"/>
    <lineage>
        <taxon>Eukaryota</taxon>
        <taxon>Viridiplantae</taxon>
        <taxon>Streptophyta</taxon>
        <taxon>Embryophyta</taxon>
        <taxon>Tracheophyta</taxon>
        <taxon>Spermatophyta</taxon>
        <taxon>Magnoliopsida</taxon>
        <taxon>eudicotyledons</taxon>
        <taxon>Gunneridae</taxon>
        <taxon>Pentapetalae</taxon>
        <taxon>rosids</taxon>
        <taxon>fabids</taxon>
        <taxon>Fagales</taxon>
        <taxon>Fagaceae</taxon>
        <taxon>Quercus</taxon>
    </lineage>
</organism>
<dbReference type="GO" id="GO:0030026">
    <property type="term" value="P:intracellular manganese ion homeostasis"/>
    <property type="evidence" value="ECO:0007669"/>
    <property type="project" value="InterPro"/>
</dbReference>
<evidence type="ECO:0000313" key="10">
    <source>
        <dbReference type="EMBL" id="KAK7850025.1"/>
    </source>
</evidence>
<evidence type="ECO:0000256" key="6">
    <source>
        <dbReference type="ARBA" id="ARBA00022989"/>
    </source>
</evidence>
<evidence type="ECO:0000256" key="3">
    <source>
        <dbReference type="ARBA" id="ARBA00022496"/>
    </source>
</evidence>